<keyword evidence="6" id="KW-0770">Synapse</keyword>
<evidence type="ECO:0000256" key="5">
    <source>
        <dbReference type="ARBA" id="ARBA00022989"/>
    </source>
</evidence>
<dbReference type="Gene3D" id="1.20.58.390">
    <property type="entry name" value="Neurotransmitter-gated ion-channel transmembrane domain"/>
    <property type="match status" value="2"/>
</dbReference>
<keyword evidence="3 18" id="KW-0812">Transmembrane</keyword>
<dbReference type="InterPro" id="IPR038050">
    <property type="entry name" value="Neuro_actylchol_rec"/>
</dbReference>
<keyword evidence="23" id="KW-1185">Reference proteome</keyword>
<dbReference type="InterPro" id="IPR036719">
    <property type="entry name" value="Neuro-gated_channel_TM_sf"/>
</dbReference>
<evidence type="ECO:0000256" key="18">
    <source>
        <dbReference type="RuleBase" id="RU000687"/>
    </source>
</evidence>
<keyword evidence="11" id="KW-0869">Chloride channel</keyword>
<comment type="caution">
    <text evidence="22">The sequence shown here is derived from an EMBL/GenBank/DDBJ whole genome shotgun (WGS) entry which is preliminary data.</text>
</comment>
<sequence>MVKKMYRLRLQAHSFPLFLAYSPLLIALISTTFILMTTRVESLRNKDSHRNVSELLDNLLRGYDNSIRPDFGGAPTIVEINIMVRSMGPISEVDMTYSMDMYFRQSWIDKRLAYSVVWNKATLALSISMLERIWKPDTYFYNGKQSYLHTITTPNKFVRLYQDGRVLYSSRLTVKASCPMHLEDFPMDTQRCPLKLGSFGYTTRDVLYRWKSDSAKPVDIAADMKMSQFDLISTPSGNATDTLKSGERSVLEAVFCLRRHTGYFLLQVYFPCILLVVVSWVAFWINREATADRVTLDLARFRAGQYSCLLVNFHLQRHMGNFLIQVYGPCTLLVVLSWVSFWLNREATADRVSLGVMTVLTMTFLGLEARNDLPKVPYPTALDFFVFLSFVFIFATIIQFAVVHYFTKNGSGEVYFNDTSSSEDDDDDEDGDAREERESYEDERRTVPPPLPLDCAVSARSGGPMSVIEIPPPPPPSLPKVKNGGMSGEESPSVIPGCPQQHAQPRCPRHQMMREAARKLCGNSRQKRRLTMRQRQQLELENVNSVSKVDKFARIFFPVSFLFINVVYWYSYLYKNDTAL</sequence>
<comment type="similarity">
    <text evidence="18">Belongs to the ligand-gated ion channel (TC 1.A.9) family.</text>
</comment>
<dbReference type="InterPro" id="IPR006201">
    <property type="entry name" value="Neur_channel"/>
</dbReference>
<keyword evidence="9" id="KW-1015">Disulfide bond</keyword>
<name>A0ABP1R692_9HEXA</name>
<feature type="domain" description="Neurotransmitter-gated ion-channel ligand-binding" evidence="20">
    <location>
        <begin position="53"/>
        <end position="235"/>
    </location>
</feature>
<feature type="transmembrane region" description="Helical" evidence="18">
    <location>
        <begin position="352"/>
        <end position="369"/>
    </location>
</feature>
<feature type="transmembrane region" description="Helical" evidence="18">
    <location>
        <begin position="322"/>
        <end position="343"/>
    </location>
</feature>
<keyword evidence="1 18" id="KW-0813">Transport</keyword>
<keyword evidence="14" id="KW-0628">Postsynaptic cell membrane</keyword>
<keyword evidence="2" id="KW-1003">Cell membrane</keyword>
<keyword evidence="15" id="KW-1071">Ligand-gated ion channel</keyword>
<dbReference type="Pfam" id="PF02932">
    <property type="entry name" value="Neur_chan_memb"/>
    <property type="match status" value="2"/>
</dbReference>
<keyword evidence="16 18" id="KW-0407">Ion channel</keyword>
<evidence type="ECO:0000256" key="8">
    <source>
        <dbReference type="ARBA" id="ARBA00023136"/>
    </source>
</evidence>
<dbReference type="PROSITE" id="PS00236">
    <property type="entry name" value="NEUROTR_ION_CHANNEL"/>
    <property type="match status" value="1"/>
</dbReference>
<feature type="compositionally biased region" description="Basic and acidic residues" evidence="19">
    <location>
        <begin position="434"/>
        <end position="446"/>
    </location>
</feature>
<evidence type="ECO:0000256" key="12">
    <source>
        <dbReference type="ARBA" id="ARBA00023180"/>
    </source>
</evidence>
<dbReference type="SUPFAM" id="SSF90112">
    <property type="entry name" value="Neurotransmitter-gated ion-channel transmembrane pore"/>
    <property type="match status" value="2"/>
</dbReference>
<dbReference type="InterPro" id="IPR006028">
    <property type="entry name" value="GABAA/Glycine_rcpt"/>
</dbReference>
<evidence type="ECO:0000256" key="1">
    <source>
        <dbReference type="ARBA" id="ARBA00022448"/>
    </source>
</evidence>
<organism evidence="22 23">
    <name type="scientific">Orchesella dallaii</name>
    <dbReference type="NCBI Taxonomy" id="48710"/>
    <lineage>
        <taxon>Eukaryota</taxon>
        <taxon>Metazoa</taxon>
        <taxon>Ecdysozoa</taxon>
        <taxon>Arthropoda</taxon>
        <taxon>Hexapoda</taxon>
        <taxon>Collembola</taxon>
        <taxon>Entomobryomorpha</taxon>
        <taxon>Entomobryoidea</taxon>
        <taxon>Orchesellidae</taxon>
        <taxon>Orchesellinae</taxon>
        <taxon>Orchesella</taxon>
    </lineage>
</organism>
<dbReference type="Gene3D" id="2.70.170.10">
    <property type="entry name" value="Neurotransmitter-gated ion-channel ligand-binding domain"/>
    <property type="match status" value="1"/>
</dbReference>
<gene>
    <name evidence="22" type="ORF">ODALV1_LOCUS17679</name>
</gene>
<evidence type="ECO:0000256" key="4">
    <source>
        <dbReference type="ARBA" id="ARBA00022729"/>
    </source>
</evidence>
<evidence type="ECO:0000256" key="3">
    <source>
        <dbReference type="ARBA" id="ARBA00022692"/>
    </source>
</evidence>
<dbReference type="Pfam" id="PF02931">
    <property type="entry name" value="Neur_chan_LBD"/>
    <property type="match status" value="1"/>
</dbReference>
<feature type="transmembrane region" description="Helical" evidence="18">
    <location>
        <begin position="384"/>
        <end position="406"/>
    </location>
</feature>
<keyword evidence="13" id="KW-0868">Chloride</keyword>
<dbReference type="InterPro" id="IPR036734">
    <property type="entry name" value="Neur_chan_lig-bd_sf"/>
</dbReference>
<feature type="transmembrane region" description="Helical" evidence="18">
    <location>
        <begin position="15"/>
        <end position="36"/>
    </location>
</feature>
<dbReference type="InterPro" id="IPR006202">
    <property type="entry name" value="Neur_chan_lig-bd"/>
</dbReference>
<proteinExistence type="inferred from homology"/>
<feature type="domain" description="Neurotransmitter-gated ion-channel transmembrane" evidence="21">
    <location>
        <begin position="327"/>
        <end position="569"/>
    </location>
</feature>
<evidence type="ECO:0000256" key="6">
    <source>
        <dbReference type="ARBA" id="ARBA00023018"/>
    </source>
</evidence>
<evidence type="ECO:0008006" key="24">
    <source>
        <dbReference type="Google" id="ProtNLM"/>
    </source>
</evidence>
<keyword evidence="7 18" id="KW-0406">Ion transport</keyword>
<dbReference type="CDD" id="cd19049">
    <property type="entry name" value="LGIC_TM_anion"/>
    <property type="match status" value="1"/>
</dbReference>
<evidence type="ECO:0000313" key="23">
    <source>
        <dbReference type="Proteomes" id="UP001642540"/>
    </source>
</evidence>
<evidence type="ECO:0000256" key="7">
    <source>
        <dbReference type="ARBA" id="ARBA00023065"/>
    </source>
</evidence>
<dbReference type="InterPro" id="IPR006029">
    <property type="entry name" value="Neurotrans-gated_channel_TM"/>
</dbReference>
<evidence type="ECO:0000256" key="14">
    <source>
        <dbReference type="ARBA" id="ARBA00023257"/>
    </source>
</evidence>
<dbReference type="EMBL" id="CAXLJM020000054">
    <property type="protein sequence ID" value="CAL8117407.1"/>
    <property type="molecule type" value="Genomic_DNA"/>
</dbReference>
<evidence type="ECO:0000259" key="20">
    <source>
        <dbReference type="Pfam" id="PF02931"/>
    </source>
</evidence>
<feature type="transmembrane region" description="Helical" evidence="18">
    <location>
        <begin position="263"/>
        <end position="285"/>
    </location>
</feature>
<evidence type="ECO:0000259" key="21">
    <source>
        <dbReference type="Pfam" id="PF02932"/>
    </source>
</evidence>
<dbReference type="PANTHER" id="PTHR18945">
    <property type="entry name" value="NEUROTRANSMITTER GATED ION CHANNEL"/>
    <property type="match status" value="1"/>
</dbReference>
<evidence type="ECO:0000256" key="9">
    <source>
        <dbReference type="ARBA" id="ARBA00023157"/>
    </source>
</evidence>
<evidence type="ECO:0000256" key="13">
    <source>
        <dbReference type="ARBA" id="ARBA00023214"/>
    </source>
</evidence>
<keyword evidence="12" id="KW-0325">Glycoprotein</keyword>
<dbReference type="Proteomes" id="UP001642540">
    <property type="component" value="Unassembled WGS sequence"/>
</dbReference>
<comment type="subcellular location">
    <subcellularLocation>
        <location evidence="17">Postsynaptic cell membrane</location>
        <topology evidence="17">Multi-pass membrane protein</topology>
    </subcellularLocation>
</comment>
<evidence type="ECO:0000256" key="2">
    <source>
        <dbReference type="ARBA" id="ARBA00022475"/>
    </source>
</evidence>
<evidence type="ECO:0000256" key="19">
    <source>
        <dbReference type="SAM" id="MobiDB-lite"/>
    </source>
</evidence>
<dbReference type="CDD" id="cd19007">
    <property type="entry name" value="LGIC_ECD_GABAR_GRD-like"/>
    <property type="match status" value="1"/>
</dbReference>
<dbReference type="InterPro" id="IPR018000">
    <property type="entry name" value="Neurotransmitter_ion_chnl_CS"/>
</dbReference>
<keyword evidence="8 18" id="KW-0472">Membrane</keyword>
<dbReference type="PRINTS" id="PR00252">
    <property type="entry name" value="NRIONCHANNEL"/>
</dbReference>
<feature type="transmembrane region" description="Helical" evidence="18">
    <location>
        <begin position="555"/>
        <end position="574"/>
    </location>
</feature>
<evidence type="ECO:0000256" key="17">
    <source>
        <dbReference type="ARBA" id="ARBA00034104"/>
    </source>
</evidence>
<evidence type="ECO:0000256" key="11">
    <source>
        <dbReference type="ARBA" id="ARBA00023173"/>
    </source>
</evidence>
<keyword evidence="4" id="KW-0732">Signal</keyword>
<dbReference type="InterPro" id="IPR001390">
    <property type="entry name" value="GABAAa_rcpt"/>
</dbReference>
<evidence type="ECO:0000256" key="15">
    <source>
        <dbReference type="ARBA" id="ARBA00023286"/>
    </source>
</evidence>
<feature type="compositionally biased region" description="Acidic residues" evidence="19">
    <location>
        <begin position="421"/>
        <end position="433"/>
    </location>
</feature>
<accession>A0ABP1R692</accession>
<comment type="caution">
    <text evidence="18">Lacks conserved residue(s) required for the propagation of feature annotation.</text>
</comment>
<dbReference type="PRINTS" id="PR00253">
    <property type="entry name" value="GABAARECEPTR"/>
</dbReference>
<dbReference type="NCBIfam" id="TIGR00860">
    <property type="entry name" value="LIC"/>
    <property type="match status" value="1"/>
</dbReference>
<feature type="region of interest" description="Disordered" evidence="19">
    <location>
        <begin position="416"/>
        <end position="505"/>
    </location>
</feature>
<protein>
    <recommendedName>
        <fullName evidence="24">Gamma-aminobutyric acid receptor alpha-like</fullName>
    </recommendedName>
</protein>
<feature type="domain" description="Neurotransmitter-gated ion-channel transmembrane" evidence="21">
    <location>
        <begin position="268"/>
        <end position="296"/>
    </location>
</feature>
<keyword evidence="10" id="KW-0675">Receptor</keyword>
<evidence type="ECO:0000256" key="10">
    <source>
        <dbReference type="ARBA" id="ARBA00023170"/>
    </source>
</evidence>
<dbReference type="PRINTS" id="PR01079">
    <property type="entry name" value="GABAARALPHA"/>
</dbReference>
<evidence type="ECO:0000313" key="22">
    <source>
        <dbReference type="EMBL" id="CAL8117407.1"/>
    </source>
</evidence>
<evidence type="ECO:0000256" key="16">
    <source>
        <dbReference type="ARBA" id="ARBA00023303"/>
    </source>
</evidence>
<dbReference type="SUPFAM" id="SSF63712">
    <property type="entry name" value="Nicotinic receptor ligand binding domain-like"/>
    <property type="match status" value="1"/>
</dbReference>
<reference evidence="22 23" key="1">
    <citation type="submission" date="2024-08" db="EMBL/GenBank/DDBJ databases">
        <authorList>
            <person name="Cucini C."/>
            <person name="Frati F."/>
        </authorList>
    </citation>
    <scope>NUCLEOTIDE SEQUENCE [LARGE SCALE GENOMIC DNA]</scope>
</reference>
<keyword evidence="5 18" id="KW-1133">Transmembrane helix</keyword>